<organism evidence="2">
    <name type="scientific">Selaginella moellendorffii</name>
    <name type="common">Spikemoss</name>
    <dbReference type="NCBI Taxonomy" id="88036"/>
    <lineage>
        <taxon>Eukaryota</taxon>
        <taxon>Viridiplantae</taxon>
        <taxon>Streptophyta</taxon>
        <taxon>Embryophyta</taxon>
        <taxon>Tracheophyta</taxon>
        <taxon>Lycopodiopsida</taxon>
        <taxon>Selaginellales</taxon>
        <taxon>Selaginellaceae</taxon>
        <taxon>Selaginella</taxon>
    </lineage>
</organism>
<dbReference type="Proteomes" id="UP000001514">
    <property type="component" value="Unassembled WGS sequence"/>
</dbReference>
<protein>
    <submittedName>
        <fullName evidence="1">Uncharacterized protein</fullName>
    </submittedName>
</protein>
<dbReference type="InParanoid" id="D8S0W0"/>
<evidence type="ECO:0000313" key="2">
    <source>
        <dbReference type="Proteomes" id="UP000001514"/>
    </source>
</evidence>
<keyword evidence="2" id="KW-1185">Reference proteome</keyword>
<evidence type="ECO:0000313" key="1">
    <source>
        <dbReference type="EMBL" id="EFJ22115.1"/>
    </source>
</evidence>
<dbReference type="HOGENOM" id="CLU_1680929_0_0_1"/>
<sequence length="157" mass="17153">MHKSYSQGDEAYGKKMEPVVHIKVYGLERNFCFLGGEAKRVLAQLSIVVPDTEVEAGKQSVEAKSWLHMLLPDTYKLPIPNVCDVKELGGHGKSCGASGNMCFSVGCWGVISTSSTRKHLCEVLAQMKDRARALDHNLLVSVSPGIWEVSFIVACSI</sequence>
<accession>D8S0W0</accession>
<reference evidence="1 2" key="1">
    <citation type="journal article" date="2011" name="Science">
        <title>The Selaginella genome identifies genetic changes associated with the evolution of vascular plants.</title>
        <authorList>
            <person name="Banks J.A."/>
            <person name="Nishiyama T."/>
            <person name="Hasebe M."/>
            <person name="Bowman J.L."/>
            <person name="Gribskov M."/>
            <person name="dePamphilis C."/>
            <person name="Albert V.A."/>
            <person name="Aono N."/>
            <person name="Aoyama T."/>
            <person name="Ambrose B.A."/>
            <person name="Ashton N.W."/>
            <person name="Axtell M.J."/>
            <person name="Barker E."/>
            <person name="Barker M.S."/>
            <person name="Bennetzen J.L."/>
            <person name="Bonawitz N.D."/>
            <person name="Chapple C."/>
            <person name="Cheng C."/>
            <person name="Correa L.G."/>
            <person name="Dacre M."/>
            <person name="DeBarry J."/>
            <person name="Dreyer I."/>
            <person name="Elias M."/>
            <person name="Engstrom E.M."/>
            <person name="Estelle M."/>
            <person name="Feng L."/>
            <person name="Finet C."/>
            <person name="Floyd S.K."/>
            <person name="Frommer W.B."/>
            <person name="Fujita T."/>
            <person name="Gramzow L."/>
            <person name="Gutensohn M."/>
            <person name="Harholt J."/>
            <person name="Hattori M."/>
            <person name="Heyl A."/>
            <person name="Hirai T."/>
            <person name="Hiwatashi Y."/>
            <person name="Ishikawa M."/>
            <person name="Iwata M."/>
            <person name="Karol K.G."/>
            <person name="Koehler B."/>
            <person name="Kolukisaoglu U."/>
            <person name="Kubo M."/>
            <person name="Kurata T."/>
            <person name="Lalonde S."/>
            <person name="Li K."/>
            <person name="Li Y."/>
            <person name="Litt A."/>
            <person name="Lyons E."/>
            <person name="Manning G."/>
            <person name="Maruyama T."/>
            <person name="Michael T.P."/>
            <person name="Mikami K."/>
            <person name="Miyazaki S."/>
            <person name="Morinaga S."/>
            <person name="Murata T."/>
            <person name="Mueller-Roeber B."/>
            <person name="Nelson D.R."/>
            <person name="Obara M."/>
            <person name="Oguri Y."/>
            <person name="Olmstead R.G."/>
            <person name="Onodera N."/>
            <person name="Petersen B.L."/>
            <person name="Pils B."/>
            <person name="Prigge M."/>
            <person name="Rensing S.A."/>
            <person name="Riano-Pachon D.M."/>
            <person name="Roberts A.W."/>
            <person name="Sato Y."/>
            <person name="Scheller H.V."/>
            <person name="Schulz B."/>
            <person name="Schulz C."/>
            <person name="Shakirov E.V."/>
            <person name="Shibagaki N."/>
            <person name="Shinohara N."/>
            <person name="Shippen D.E."/>
            <person name="Soerensen I."/>
            <person name="Sotooka R."/>
            <person name="Sugimoto N."/>
            <person name="Sugita M."/>
            <person name="Sumikawa N."/>
            <person name="Tanurdzic M."/>
            <person name="Theissen G."/>
            <person name="Ulvskov P."/>
            <person name="Wakazuki S."/>
            <person name="Weng J.K."/>
            <person name="Willats W.W."/>
            <person name="Wipf D."/>
            <person name="Wolf P.G."/>
            <person name="Yang L."/>
            <person name="Zimmer A.D."/>
            <person name="Zhu Q."/>
            <person name="Mitros T."/>
            <person name="Hellsten U."/>
            <person name="Loque D."/>
            <person name="Otillar R."/>
            <person name="Salamov A."/>
            <person name="Schmutz J."/>
            <person name="Shapiro H."/>
            <person name="Lindquist E."/>
            <person name="Lucas S."/>
            <person name="Rokhsar D."/>
            <person name="Grigoriev I.V."/>
        </authorList>
    </citation>
    <scope>NUCLEOTIDE SEQUENCE [LARGE SCALE GENOMIC DNA]</scope>
</reference>
<name>D8S0W0_SELML</name>
<dbReference type="EMBL" id="GL377597">
    <property type="protein sequence ID" value="EFJ22115.1"/>
    <property type="molecule type" value="Genomic_DNA"/>
</dbReference>
<dbReference type="AlphaFoldDB" id="D8S0W0"/>
<dbReference type="KEGG" id="smo:SELMODRAFT_416943"/>
<proteinExistence type="predicted"/>
<dbReference type="Gramene" id="EFJ22115">
    <property type="protein sequence ID" value="EFJ22115"/>
    <property type="gene ID" value="SELMODRAFT_416943"/>
</dbReference>
<gene>
    <name evidence="1" type="ORF">SELMODRAFT_416943</name>
</gene>